<dbReference type="GO" id="GO:0000160">
    <property type="term" value="P:phosphorelay signal transduction system"/>
    <property type="evidence" value="ECO:0007669"/>
    <property type="project" value="UniProtKB-KW"/>
</dbReference>
<feature type="domain" description="Response regulatory" evidence="4">
    <location>
        <begin position="1"/>
        <end position="105"/>
    </location>
</feature>
<evidence type="ECO:0000256" key="1">
    <source>
        <dbReference type="ARBA" id="ARBA00022553"/>
    </source>
</evidence>
<dbReference type="InterPro" id="IPR011006">
    <property type="entry name" value="CheY-like_superfamily"/>
</dbReference>
<evidence type="ECO:0000256" key="3">
    <source>
        <dbReference type="PROSITE-ProRule" id="PRU00169"/>
    </source>
</evidence>
<evidence type="ECO:0000259" key="4">
    <source>
        <dbReference type="PROSITE" id="PS50110"/>
    </source>
</evidence>
<gene>
    <name evidence="5" type="ORF">EUX98_g1922</name>
</gene>
<dbReference type="PANTHER" id="PTHR45339:SF1">
    <property type="entry name" value="HYBRID SIGNAL TRANSDUCTION HISTIDINE KINASE J"/>
    <property type="match status" value="1"/>
</dbReference>
<dbReference type="Pfam" id="PF00072">
    <property type="entry name" value="Response_reg"/>
    <property type="match status" value="1"/>
</dbReference>
<dbReference type="InterPro" id="IPR001789">
    <property type="entry name" value="Sig_transdc_resp-reg_receiver"/>
</dbReference>
<dbReference type="Proteomes" id="UP000308730">
    <property type="component" value="Unassembled WGS sequence"/>
</dbReference>
<protein>
    <recommendedName>
        <fullName evidence="4">Response regulatory domain-containing protein</fullName>
    </recommendedName>
</protein>
<dbReference type="SUPFAM" id="SSF52172">
    <property type="entry name" value="CheY-like"/>
    <property type="match status" value="1"/>
</dbReference>
<dbReference type="OrthoDB" id="60033at2759"/>
<dbReference type="SMART" id="SM00448">
    <property type="entry name" value="REC"/>
    <property type="match status" value="1"/>
</dbReference>
<keyword evidence="1 3" id="KW-0597">Phosphoprotein</keyword>
<feature type="modified residue" description="4-aspartylphosphate" evidence="3">
    <location>
        <position position="40"/>
    </location>
</feature>
<dbReference type="PANTHER" id="PTHR45339">
    <property type="entry name" value="HYBRID SIGNAL TRANSDUCTION HISTIDINE KINASE J"/>
    <property type="match status" value="1"/>
</dbReference>
<keyword evidence="2" id="KW-0902">Two-component regulatory system</keyword>
<dbReference type="AlphaFoldDB" id="A0A4S4N0A5"/>
<dbReference type="CDD" id="cd17546">
    <property type="entry name" value="REC_hyHK_CKI1_RcsC-like"/>
    <property type="match status" value="1"/>
</dbReference>
<comment type="caution">
    <text evidence="5">The sequence shown here is derived from an EMBL/GenBank/DDBJ whole genome shotgun (WGS) entry which is preliminary data.</text>
</comment>
<accession>A0A4S4N0A5</accession>
<keyword evidence="6" id="KW-1185">Reference proteome</keyword>
<evidence type="ECO:0000313" key="5">
    <source>
        <dbReference type="EMBL" id="THH32272.1"/>
    </source>
</evidence>
<dbReference type="EMBL" id="SGPM01000025">
    <property type="protein sequence ID" value="THH32272.1"/>
    <property type="molecule type" value="Genomic_DNA"/>
</dbReference>
<evidence type="ECO:0000313" key="6">
    <source>
        <dbReference type="Proteomes" id="UP000308730"/>
    </source>
</evidence>
<organism evidence="5 6">
    <name type="scientific">Antrodiella citrinella</name>
    <dbReference type="NCBI Taxonomy" id="2447956"/>
    <lineage>
        <taxon>Eukaryota</taxon>
        <taxon>Fungi</taxon>
        <taxon>Dikarya</taxon>
        <taxon>Basidiomycota</taxon>
        <taxon>Agaricomycotina</taxon>
        <taxon>Agaricomycetes</taxon>
        <taxon>Polyporales</taxon>
        <taxon>Steccherinaceae</taxon>
        <taxon>Antrodiella</taxon>
    </lineage>
</organism>
<reference evidence="5 6" key="1">
    <citation type="submission" date="2019-02" db="EMBL/GenBank/DDBJ databases">
        <title>Genome sequencing of the rare red list fungi Antrodiella citrinella (Flaviporus citrinellus).</title>
        <authorList>
            <person name="Buettner E."/>
            <person name="Kellner H."/>
        </authorList>
    </citation>
    <scope>NUCLEOTIDE SEQUENCE [LARGE SCALE GENOMIC DNA]</scope>
    <source>
        <strain evidence="5 6">DSM 108506</strain>
    </source>
</reference>
<name>A0A4S4N0A5_9APHY</name>
<evidence type="ECO:0000256" key="2">
    <source>
        <dbReference type="ARBA" id="ARBA00023012"/>
    </source>
</evidence>
<dbReference type="Gene3D" id="3.40.50.2300">
    <property type="match status" value="1"/>
</dbReference>
<proteinExistence type="predicted"/>
<dbReference type="PROSITE" id="PS50110">
    <property type="entry name" value="RESPONSE_REGULATORY"/>
    <property type="match status" value="1"/>
</dbReference>
<sequence length="141" mass="15617">MLSGRLLKVFGCVIDTANDGSVAVDALKMNVGKYDLVFMDIMMPKLDGISATSLIRQFDDMTPIISVTSNSLPSEILTYYSSGMNDVLPKPFTRDGLYNILEREQLAARLRAHFPPSPVHNLHVSRERVDAPTLSATSLRF</sequence>